<evidence type="ECO:0000313" key="1">
    <source>
        <dbReference type="EMBL" id="MEA5259455.1"/>
    </source>
</evidence>
<reference evidence="1 2" key="1">
    <citation type="submission" date="2023-12" db="EMBL/GenBank/DDBJ databases">
        <title>Novel species of the genus Arcicella isolated from rivers.</title>
        <authorList>
            <person name="Lu H."/>
        </authorList>
    </citation>
    <scope>NUCLEOTIDE SEQUENCE [LARGE SCALE GENOMIC DNA]</scope>
    <source>
        <strain evidence="1 2">LMG 21963</strain>
    </source>
</reference>
<evidence type="ECO:0000313" key="2">
    <source>
        <dbReference type="Proteomes" id="UP001304671"/>
    </source>
</evidence>
<comment type="caution">
    <text evidence="1">The sequence shown here is derived from an EMBL/GenBank/DDBJ whole genome shotgun (WGS) entry which is preliminary data.</text>
</comment>
<accession>A0ABU5QQU2</accession>
<organism evidence="1 2">
    <name type="scientific">Arcicella aquatica</name>
    <dbReference type="NCBI Taxonomy" id="217141"/>
    <lineage>
        <taxon>Bacteria</taxon>
        <taxon>Pseudomonadati</taxon>
        <taxon>Bacteroidota</taxon>
        <taxon>Cytophagia</taxon>
        <taxon>Cytophagales</taxon>
        <taxon>Flectobacillaceae</taxon>
        <taxon>Arcicella</taxon>
    </lineage>
</organism>
<protein>
    <submittedName>
        <fullName evidence="1">Uncharacterized protein</fullName>
    </submittedName>
</protein>
<dbReference type="EMBL" id="JAYFUL010000031">
    <property type="protein sequence ID" value="MEA5259455.1"/>
    <property type="molecule type" value="Genomic_DNA"/>
</dbReference>
<gene>
    <name evidence="1" type="ORF">VB264_16770</name>
</gene>
<name>A0ABU5QQU2_9BACT</name>
<sequence>MNTSLQRFRQWNDKPSVGYLTRLVLFELEQVISIEPVGMEVTSSGIMLVAGAKGVLFEFSQKVCTWQETKVDDEVGELYTENIEMQVYGQNKALLSWLYANQARRFIGFWRDTNGECFMAGNKDNGLRYQYRRAITDRSMIQVSIAGKFTQPSYFLDSSFINTVQFQQF</sequence>
<keyword evidence="2" id="KW-1185">Reference proteome</keyword>
<dbReference type="Proteomes" id="UP001304671">
    <property type="component" value="Unassembled WGS sequence"/>
</dbReference>
<proteinExistence type="predicted"/>
<dbReference type="RefSeq" id="WP_323251086.1">
    <property type="nucleotide sequence ID" value="NZ_JAYFUL010000031.1"/>
</dbReference>